<protein>
    <recommendedName>
        <fullName evidence="4">Integral membrane protein</fullName>
    </recommendedName>
</protein>
<organism evidence="2 3">
    <name type="scientific">Streptomyces polychromogenes</name>
    <dbReference type="NCBI Taxonomy" id="67342"/>
    <lineage>
        <taxon>Bacteria</taxon>
        <taxon>Bacillati</taxon>
        <taxon>Actinomycetota</taxon>
        <taxon>Actinomycetes</taxon>
        <taxon>Kitasatosporales</taxon>
        <taxon>Streptomycetaceae</taxon>
        <taxon>Streptomyces</taxon>
    </lineage>
</organism>
<dbReference type="Proteomes" id="UP001501867">
    <property type="component" value="Unassembled WGS sequence"/>
</dbReference>
<keyword evidence="1" id="KW-0812">Transmembrane</keyword>
<reference evidence="2 3" key="1">
    <citation type="journal article" date="2019" name="Int. J. Syst. Evol. Microbiol.">
        <title>The Global Catalogue of Microorganisms (GCM) 10K type strain sequencing project: providing services to taxonomists for standard genome sequencing and annotation.</title>
        <authorList>
            <consortium name="The Broad Institute Genomics Platform"/>
            <consortium name="The Broad Institute Genome Sequencing Center for Infectious Disease"/>
            <person name="Wu L."/>
            <person name="Ma J."/>
        </authorList>
    </citation>
    <scope>NUCLEOTIDE SEQUENCE [LARGE SCALE GENOMIC DNA]</scope>
    <source>
        <strain evidence="2 3">JCM 4505</strain>
    </source>
</reference>
<feature type="transmembrane region" description="Helical" evidence="1">
    <location>
        <begin position="27"/>
        <end position="49"/>
    </location>
</feature>
<evidence type="ECO:0000256" key="1">
    <source>
        <dbReference type="SAM" id="Phobius"/>
    </source>
</evidence>
<keyword evidence="1" id="KW-1133">Transmembrane helix</keyword>
<keyword evidence="1" id="KW-0472">Membrane</keyword>
<feature type="transmembrane region" description="Helical" evidence="1">
    <location>
        <begin position="56"/>
        <end position="74"/>
    </location>
</feature>
<dbReference type="EMBL" id="BAAABV010000023">
    <property type="protein sequence ID" value="GAA0304872.1"/>
    <property type="molecule type" value="Genomic_DNA"/>
</dbReference>
<keyword evidence="3" id="KW-1185">Reference proteome</keyword>
<accession>A0ABN0VIG9</accession>
<gene>
    <name evidence="2" type="ORF">GCM10010302_49370</name>
</gene>
<evidence type="ECO:0000313" key="2">
    <source>
        <dbReference type="EMBL" id="GAA0304872.1"/>
    </source>
</evidence>
<evidence type="ECO:0008006" key="4">
    <source>
        <dbReference type="Google" id="ProtNLM"/>
    </source>
</evidence>
<comment type="caution">
    <text evidence="2">The sequence shown here is derived from an EMBL/GenBank/DDBJ whole genome shotgun (WGS) entry which is preliminary data.</text>
</comment>
<name>A0ABN0VIG9_9ACTN</name>
<proteinExistence type="predicted"/>
<sequence>MSQNFQPPAPSSYTEAPAPAPARGGNIGLGLVLAVLAAVVTAAAYGGIIGATEHQIGYAAVGVGFLIGLAAGRFGGANPVLPVLSGLLALGAVYAGEIFGTALLISKAAGDKATLSEIVFDHFSLVQEAWTEELGPLTILFFALGAYAAFQTARKTAA</sequence>
<dbReference type="RefSeq" id="WP_344163619.1">
    <property type="nucleotide sequence ID" value="NZ_BAAABV010000023.1"/>
</dbReference>
<feature type="transmembrane region" description="Helical" evidence="1">
    <location>
        <begin position="80"/>
        <end position="105"/>
    </location>
</feature>
<evidence type="ECO:0000313" key="3">
    <source>
        <dbReference type="Proteomes" id="UP001501867"/>
    </source>
</evidence>